<keyword evidence="1" id="KW-0328">Glycosyltransferase</keyword>
<dbReference type="Gene3D" id="2.115.10.20">
    <property type="entry name" value="Glycosyl hydrolase domain, family 43"/>
    <property type="match status" value="1"/>
</dbReference>
<gene>
    <name evidence="3" type="ORF">ENV88_03910</name>
</gene>
<dbReference type="PANTHER" id="PTHR34106:SF5">
    <property type="entry name" value="GLYCOSIDASE"/>
    <property type="match status" value="1"/>
</dbReference>
<dbReference type="SUPFAM" id="SSF75005">
    <property type="entry name" value="Arabinanase/levansucrase/invertase"/>
    <property type="match status" value="1"/>
</dbReference>
<reference evidence="3" key="1">
    <citation type="journal article" date="2020" name="mSystems">
        <title>Genome- and Community-Level Interaction Insights into Carbon Utilization and Element Cycling Functions of Hydrothermarchaeota in Hydrothermal Sediment.</title>
        <authorList>
            <person name="Zhou Z."/>
            <person name="Liu Y."/>
            <person name="Xu W."/>
            <person name="Pan J."/>
            <person name="Luo Z.H."/>
            <person name="Li M."/>
        </authorList>
    </citation>
    <scope>NUCLEOTIDE SEQUENCE [LARGE SCALE GENOMIC DNA]</scope>
    <source>
        <strain evidence="3">SpSt-8</strain>
    </source>
</reference>
<organism evidence="3">
    <name type="scientific">Thermofilum pendens</name>
    <dbReference type="NCBI Taxonomy" id="2269"/>
    <lineage>
        <taxon>Archaea</taxon>
        <taxon>Thermoproteota</taxon>
        <taxon>Thermoprotei</taxon>
        <taxon>Thermofilales</taxon>
        <taxon>Thermofilaceae</taxon>
        <taxon>Thermofilum</taxon>
    </lineage>
</organism>
<dbReference type="InterPro" id="IPR007184">
    <property type="entry name" value="Mannoside_phosphorylase"/>
</dbReference>
<comment type="caution">
    <text evidence="3">The sequence shown here is derived from an EMBL/GenBank/DDBJ whole genome shotgun (WGS) entry which is preliminary data.</text>
</comment>
<protein>
    <recommendedName>
        <fullName evidence="4">Glycosidase</fullName>
    </recommendedName>
</protein>
<proteinExistence type="predicted"/>
<accession>A0A7C3WK26</accession>
<evidence type="ECO:0000256" key="2">
    <source>
        <dbReference type="ARBA" id="ARBA00022679"/>
    </source>
</evidence>
<dbReference type="Pfam" id="PF04041">
    <property type="entry name" value="Glyco_hydro_130"/>
    <property type="match status" value="1"/>
</dbReference>
<evidence type="ECO:0000256" key="1">
    <source>
        <dbReference type="ARBA" id="ARBA00022676"/>
    </source>
</evidence>
<evidence type="ECO:0008006" key="4">
    <source>
        <dbReference type="Google" id="ProtNLM"/>
    </source>
</evidence>
<sequence length="358" mass="39835">MRVDEELLRPGSVLAAEFTSRYLANRSRLTGLRSPAAEPIFERLALIYPASIYVENYGRSRPLAVFNPGALLRGRELLVYPRLVFDYYWYVSSIGLFKVDSEEVLRGEVPRRVPTRIVLYPSGASDLRGCEDPRVQEAGGATFILYTAVAPGERGVEARQAIARVEGGCAVKMGIFKLVHKGKFYNTFWKDSAIIPLKPPDVVLLLRPTIPLESGERLEVCWRAEASLSSLSVDCDSMEPLLLNEPFEVKVGWSTNTLKVSSNEYLVGWHGVGKDLVYRNGLALLGASGELIGVTNYLLEPRESIEEFYGDRPGVVFGCGLVKYGEYLLWVGGVSDYAIGVWSTELDKVFEKMKYVEG</sequence>
<dbReference type="GO" id="GO:0016757">
    <property type="term" value="F:glycosyltransferase activity"/>
    <property type="evidence" value="ECO:0007669"/>
    <property type="project" value="UniProtKB-KW"/>
</dbReference>
<dbReference type="PANTHER" id="PTHR34106">
    <property type="entry name" value="GLYCOSIDASE"/>
    <property type="match status" value="1"/>
</dbReference>
<evidence type="ECO:0000313" key="3">
    <source>
        <dbReference type="EMBL" id="HGB25178.1"/>
    </source>
</evidence>
<dbReference type="EMBL" id="DTIB01000085">
    <property type="protein sequence ID" value="HGB25178.1"/>
    <property type="molecule type" value="Genomic_DNA"/>
</dbReference>
<name>A0A7C3WK26_THEPE</name>
<dbReference type="AlphaFoldDB" id="A0A7C3WK26"/>
<dbReference type="InterPro" id="IPR023296">
    <property type="entry name" value="Glyco_hydro_beta-prop_sf"/>
</dbReference>
<keyword evidence="2" id="KW-0808">Transferase</keyword>